<keyword evidence="2" id="KW-0645">Protease</keyword>
<evidence type="ECO:0000256" key="7">
    <source>
        <dbReference type="PROSITE-ProRule" id="PRU01211"/>
    </source>
</evidence>
<dbReference type="EMBL" id="NCKU01003198">
    <property type="protein sequence ID" value="RWS07980.1"/>
    <property type="molecule type" value="Genomic_DNA"/>
</dbReference>
<evidence type="ECO:0000256" key="8">
    <source>
        <dbReference type="SAM" id="SignalP"/>
    </source>
</evidence>
<keyword evidence="4" id="KW-0378">Hydrolase</keyword>
<keyword evidence="5" id="KW-0862">Zinc</keyword>
<reference evidence="11" key="2">
    <citation type="submission" date="2018-11" db="EMBL/GenBank/DDBJ databases">
        <title>Trombidioid mite genomics.</title>
        <authorList>
            <person name="Dong X."/>
        </authorList>
    </citation>
    <scope>NUCLEOTIDE SEQUENCE</scope>
    <source>
        <strain evidence="11">UoL-WK</strain>
    </source>
</reference>
<dbReference type="PANTHER" id="PTHR10127:SF780">
    <property type="entry name" value="METALLOENDOPEPTIDASE"/>
    <property type="match status" value="1"/>
</dbReference>
<dbReference type="GO" id="GO:0004222">
    <property type="term" value="F:metalloendopeptidase activity"/>
    <property type="evidence" value="ECO:0007669"/>
    <property type="project" value="InterPro"/>
</dbReference>
<dbReference type="PROSITE" id="PS51864">
    <property type="entry name" value="ASTACIN"/>
    <property type="match status" value="1"/>
</dbReference>
<evidence type="ECO:0000313" key="13">
    <source>
        <dbReference type="Proteomes" id="UP000285301"/>
    </source>
</evidence>
<feature type="chain" id="PRO_5033808183" description="Peptidase M12A domain-containing protein" evidence="8">
    <location>
        <begin position="19"/>
        <end position="111"/>
    </location>
</feature>
<dbReference type="AlphaFoldDB" id="A0A3S3P9H0"/>
<gene>
    <name evidence="12" type="ORF">B4U79_18034</name>
    <name evidence="11" type="ORF">B4U79_18180</name>
    <name evidence="10" type="ORF">B4U79_18189</name>
</gene>
<dbReference type="Gene3D" id="3.40.390.10">
    <property type="entry name" value="Collagenase (Catalytic Domain)"/>
    <property type="match status" value="1"/>
</dbReference>
<dbReference type="PANTHER" id="PTHR10127">
    <property type="entry name" value="DISCOIDIN, CUB, EGF, LAMININ , AND ZINC METALLOPROTEASE DOMAIN CONTAINING"/>
    <property type="match status" value="1"/>
</dbReference>
<reference evidence="11 13" key="1">
    <citation type="journal article" date="2018" name="Gigascience">
        <title>Genomes of trombidid mites reveal novel predicted allergens and laterally-transferred genes associated with secondary metabolism.</title>
        <authorList>
            <person name="Dong X."/>
            <person name="Chaisiri K."/>
            <person name="Xia D."/>
            <person name="Armstrong S.D."/>
            <person name="Fang Y."/>
            <person name="Donnelly M.J."/>
            <person name="Kadowaki T."/>
            <person name="McGarry J.W."/>
            <person name="Darby A.C."/>
            <person name="Makepeace B.L."/>
        </authorList>
    </citation>
    <scope>NUCLEOTIDE SEQUENCE [LARGE SCALE GENOMIC DNA]</scope>
    <source>
        <strain evidence="11">UoL-WK</strain>
    </source>
</reference>
<evidence type="ECO:0000256" key="4">
    <source>
        <dbReference type="ARBA" id="ARBA00022801"/>
    </source>
</evidence>
<dbReference type="InterPro" id="IPR001506">
    <property type="entry name" value="Peptidase_M12A"/>
</dbReference>
<evidence type="ECO:0000256" key="2">
    <source>
        <dbReference type="ARBA" id="ARBA00022670"/>
    </source>
</evidence>
<comment type="cofactor">
    <cofactor evidence="1">
        <name>Zn(2+)</name>
        <dbReference type="ChEBI" id="CHEBI:29105"/>
    </cofactor>
</comment>
<feature type="signal peptide" evidence="8">
    <location>
        <begin position="1"/>
        <end position="18"/>
    </location>
</feature>
<keyword evidence="13" id="KW-1185">Reference proteome</keyword>
<dbReference type="Pfam" id="PF01400">
    <property type="entry name" value="Astacin"/>
    <property type="match status" value="1"/>
</dbReference>
<protein>
    <recommendedName>
        <fullName evidence="9">Peptidase M12A domain-containing protein</fullName>
    </recommendedName>
</protein>
<dbReference type="EMBL" id="NCKU01003136">
    <property type="protein sequence ID" value="RWS08104.1"/>
    <property type="molecule type" value="Genomic_DNA"/>
</dbReference>
<evidence type="ECO:0000259" key="9">
    <source>
        <dbReference type="PROSITE" id="PS51864"/>
    </source>
</evidence>
<name>A0A3S3P9H0_9ACAR</name>
<dbReference type="InterPro" id="IPR024079">
    <property type="entry name" value="MetalloPept_cat_dom_sf"/>
</dbReference>
<dbReference type="GO" id="GO:0046872">
    <property type="term" value="F:metal ion binding"/>
    <property type="evidence" value="ECO:0007669"/>
    <property type="project" value="UniProtKB-KW"/>
</dbReference>
<dbReference type="EMBL" id="NCKU01001528">
    <property type="protein sequence ID" value="RWS11899.1"/>
    <property type="molecule type" value="Genomic_DNA"/>
</dbReference>
<evidence type="ECO:0000256" key="6">
    <source>
        <dbReference type="ARBA" id="ARBA00023049"/>
    </source>
</evidence>
<evidence type="ECO:0000313" key="12">
    <source>
        <dbReference type="EMBL" id="RWS11899.1"/>
    </source>
</evidence>
<evidence type="ECO:0000256" key="5">
    <source>
        <dbReference type="ARBA" id="ARBA00022833"/>
    </source>
</evidence>
<feature type="domain" description="Peptidase M12A" evidence="9">
    <location>
        <begin position="52"/>
        <end position="111"/>
    </location>
</feature>
<keyword evidence="8" id="KW-0732">Signal</keyword>
<evidence type="ECO:0000313" key="10">
    <source>
        <dbReference type="EMBL" id="RWS07980.1"/>
    </source>
</evidence>
<keyword evidence="6" id="KW-0482">Metalloprotease</keyword>
<dbReference type="Proteomes" id="UP000285301">
    <property type="component" value="Unassembled WGS sequence"/>
</dbReference>
<keyword evidence="3" id="KW-0479">Metal-binding</keyword>
<proteinExistence type="predicted"/>
<comment type="caution">
    <text evidence="7">Lacks conserved residue(s) required for the propagation of feature annotation.</text>
</comment>
<dbReference type="SUPFAM" id="SSF55486">
    <property type="entry name" value="Metalloproteases ('zincins'), catalytic domain"/>
    <property type="match status" value="1"/>
</dbReference>
<dbReference type="GO" id="GO:0006508">
    <property type="term" value="P:proteolysis"/>
    <property type="evidence" value="ECO:0007669"/>
    <property type="project" value="UniProtKB-KW"/>
</dbReference>
<sequence>MVKTFLFVLCLLPKLLFSLPIENSSEKEVRTSFENPDLYQGDIMILGSTERFAHSSDYFLWPQRTIPYVIDSNRLSNSIRVAMNHIEEKTCIRFRKRTDEMHYVRIFPDKG</sequence>
<dbReference type="OrthoDB" id="291007at2759"/>
<evidence type="ECO:0000313" key="11">
    <source>
        <dbReference type="EMBL" id="RWS08104.1"/>
    </source>
</evidence>
<evidence type="ECO:0000256" key="1">
    <source>
        <dbReference type="ARBA" id="ARBA00001947"/>
    </source>
</evidence>
<accession>A0A3S3P9H0</accession>
<evidence type="ECO:0000256" key="3">
    <source>
        <dbReference type="ARBA" id="ARBA00022723"/>
    </source>
</evidence>
<comment type="caution">
    <text evidence="11">The sequence shown here is derived from an EMBL/GenBank/DDBJ whole genome shotgun (WGS) entry which is preliminary data.</text>
</comment>
<organism evidence="11 13">
    <name type="scientific">Dinothrombium tinctorium</name>
    <dbReference type="NCBI Taxonomy" id="1965070"/>
    <lineage>
        <taxon>Eukaryota</taxon>
        <taxon>Metazoa</taxon>
        <taxon>Ecdysozoa</taxon>
        <taxon>Arthropoda</taxon>
        <taxon>Chelicerata</taxon>
        <taxon>Arachnida</taxon>
        <taxon>Acari</taxon>
        <taxon>Acariformes</taxon>
        <taxon>Trombidiformes</taxon>
        <taxon>Prostigmata</taxon>
        <taxon>Anystina</taxon>
        <taxon>Parasitengona</taxon>
        <taxon>Trombidioidea</taxon>
        <taxon>Trombidiidae</taxon>
        <taxon>Dinothrombium</taxon>
    </lineage>
</organism>